<dbReference type="InterPro" id="IPR036775">
    <property type="entry name" value="DNA_pol_Y-fam_lit_finger_sf"/>
</dbReference>
<sequence length="438" mass="46704">MARSQLDRGPHAAYPHGTGRPGGGPVAGPDADDTGCTVLHVDMDAFYASVSLLDHPELVGQPVVVGGSGGRGVVLSATYEARALGVHSAMPMGRARRLAPHAVVLPPDHRRYAEVSAGVMEVFRSTTPDVEPLSVDEAFLDVRGSMRRLGTPRQIAGQIRARVLDEQGVTCSVGVATTKFVAKLASSRCKPDGLCVVPADGVVEYLHPLPVGALWGVGEKTAEHLERLGLRTVGDVAHTPRTTLLRALGEATGAHLAALAWGRDPRPVVGRPAEKSIGAEETFSSDVDDEAVVLREVLRLSELTAARLRAGGLVARTVVLKVRFADFATITRSRTLDERTDVSREVYGAARALWEALRLDRARIRLVGVRVEGLSSAASAHHQMRLDDRDRGWREADRATDRATARFGSASVTSASLLRGRRGDPGSSGVRPATRPEV</sequence>
<feature type="region of interest" description="Disordered" evidence="14">
    <location>
        <begin position="1"/>
        <end position="31"/>
    </location>
</feature>
<keyword evidence="2 13" id="KW-0515">Mutator protein</keyword>
<evidence type="ECO:0000256" key="8">
    <source>
        <dbReference type="ARBA" id="ARBA00022842"/>
    </source>
</evidence>
<keyword evidence="7 13" id="KW-0227">DNA damage</keyword>
<evidence type="ECO:0000256" key="12">
    <source>
        <dbReference type="ARBA" id="ARBA00049244"/>
    </source>
</evidence>
<comment type="cofactor">
    <cofactor evidence="13">
        <name>Mg(2+)</name>
        <dbReference type="ChEBI" id="CHEBI:18420"/>
    </cofactor>
    <text evidence="13">Binds 2 magnesium ions per subunit.</text>
</comment>
<evidence type="ECO:0000256" key="7">
    <source>
        <dbReference type="ARBA" id="ARBA00022763"/>
    </source>
</evidence>
<dbReference type="GO" id="GO:0003684">
    <property type="term" value="F:damaged DNA binding"/>
    <property type="evidence" value="ECO:0007669"/>
    <property type="project" value="InterPro"/>
</dbReference>
<dbReference type="GO" id="GO:0000287">
    <property type="term" value="F:magnesium ion binding"/>
    <property type="evidence" value="ECO:0007669"/>
    <property type="project" value="UniProtKB-UniRule"/>
</dbReference>
<dbReference type="FunCoup" id="A0A3N1HKX0">
    <property type="interactions" value="254"/>
</dbReference>
<dbReference type="PANTHER" id="PTHR11076:SF33">
    <property type="entry name" value="DNA POLYMERASE KAPPA"/>
    <property type="match status" value="1"/>
</dbReference>
<keyword evidence="6 13" id="KW-0479">Metal-binding</keyword>
<keyword evidence="8 13" id="KW-0460">Magnesium</keyword>
<evidence type="ECO:0000256" key="3">
    <source>
        <dbReference type="ARBA" id="ARBA00022679"/>
    </source>
</evidence>
<keyword evidence="4 13" id="KW-0548">Nucleotidyltransferase</keyword>
<evidence type="ECO:0000256" key="5">
    <source>
        <dbReference type="ARBA" id="ARBA00022705"/>
    </source>
</evidence>
<dbReference type="Pfam" id="PF11799">
    <property type="entry name" value="IMS_C"/>
    <property type="match status" value="1"/>
</dbReference>
<dbReference type="GO" id="GO:0005829">
    <property type="term" value="C:cytosol"/>
    <property type="evidence" value="ECO:0007669"/>
    <property type="project" value="TreeGrafter"/>
</dbReference>
<feature type="binding site" evidence="13">
    <location>
        <position position="136"/>
    </location>
    <ligand>
        <name>Mg(2+)</name>
        <dbReference type="ChEBI" id="CHEBI:18420"/>
    </ligand>
</feature>
<evidence type="ECO:0000256" key="1">
    <source>
        <dbReference type="ARBA" id="ARBA00010945"/>
    </source>
</evidence>
<dbReference type="PANTHER" id="PTHR11076">
    <property type="entry name" value="DNA REPAIR POLYMERASE UMUC / TRANSFERASE FAMILY MEMBER"/>
    <property type="match status" value="1"/>
</dbReference>
<evidence type="ECO:0000256" key="6">
    <source>
        <dbReference type="ARBA" id="ARBA00022723"/>
    </source>
</evidence>
<dbReference type="Gene3D" id="3.30.70.270">
    <property type="match status" value="1"/>
</dbReference>
<comment type="similarity">
    <text evidence="1 13">Belongs to the DNA polymerase type-Y family.</text>
</comment>
<feature type="region of interest" description="Disordered" evidence="14">
    <location>
        <begin position="416"/>
        <end position="438"/>
    </location>
</feature>
<dbReference type="InterPro" id="IPR001126">
    <property type="entry name" value="UmuC"/>
</dbReference>
<evidence type="ECO:0000256" key="4">
    <source>
        <dbReference type="ARBA" id="ARBA00022695"/>
    </source>
</evidence>
<name>A0A3N1HKX0_9ACTN</name>
<keyword evidence="9 13" id="KW-0239">DNA-directed DNA polymerase</keyword>
<dbReference type="EMBL" id="RJKN01000004">
    <property type="protein sequence ID" value="ROP43101.1"/>
    <property type="molecule type" value="Genomic_DNA"/>
</dbReference>
<comment type="subcellular location">
    <subcellularLocation>
        <location evidence="13">Cytoplasm</location>
    </subcellularLocation>
</comment>
<dbReference type="RefSeq" id="WP_241967104.1">
    <property type="nucleotide sequence ID" value="NZ_RJKN01000004.1"/>
</dbReference>
<dbReference type="SUPFAM" id="SSF56672">
    <property type="entry name" value="DNA/RNA polymerases"/>
    <property type="match status" value="1"/>
</dbReference>
<keyword evidence="17" id="KW-1185">Reference proteome</keyword>
<dbReference type="InterPro" id="IPR043502">
    <property type="entry name" value="DNA/RNA_pol_sf"/>
</dbReference>
<dbReference type="EC" id="2.7.7.7" evidence="13"/>
<dbReference type="InterPro" id="IPR043128">
    <property type="entry name" value="Rev_trsase/Diguanyl_cyclase"/>
</dbReference>
<comment type="subunit">
    <text evidence="13">Monomer.</text>
</comment>
<dbReference type="SUPFAM" id="SSF100879">
    <property type="entry name" value="Lesion bypass DNA polymerase (Y-family), little finger domain"/>
    <property type="match status" value="1"/>
</dbReference>
<dbReference type="Gene3D" id="3.30.1490.100">
    <property type="entry name" value="DNA polymerase, Y-family, little finger domain"/>
    <property type="match status" value="1"/>
</dbReference>
<dbReference type="HAMAP" id="MF_01113">
    <property type="entry name" value="DNApol_IV"/>
    <property type="match status" value="1"/>
</dbReference>
<feature type="site" description="Substrate discrimination" evidence="13">
    <location>
        <position position="47"/>
    </location>
</feature>
<dbReference type="FunFam" id="3.30.1490.100:FF:000004">
    <property type="entry name" value="DNA polymerase IV"/>
    <property type="match status" value="1"/>
</dbReference>
<dbReference type="NCBIfam" id="NF002677">
    <property type="entry name" value="PRK02406.1"/>
    <property type="match status" value="1"/>
</dbReference>
<evidence type="ECO:0000256" key="11">
    <source>
        <dbReference type="ARBA" id="ARBA00025589"/>
    </source>
</evidence>
<feature type="compositionally biased region" description="Basic and acidic residues" evidence="14">
    <location>
        <begin position="1"/>
        <end position="10"/>
    </location>
</feature>
<protein>
    <recommendedName>
        <fullName evidence="13">DNA polymerase IV</fullName>
        <shortName evidence="13">Pol IV</shortName>
        <ecNumber evidence="13">2.7.7.7</ecNumber>
    </recommendedName>
</protein>
<proteinExistence type="inferred from homology"/>
<comment type="caution">
    <text evidence="16">The sequence shown here is derived from an EMBL/GenBank/DDBJ whole genome shotgun (WGS) entry which is preliminary data.</text>
</comment>
<dbReference type="Pfam" id="PF00817">
    <property type="entry name" value="IMS"/>
    <property type="match status" value="1"/>
</dbReference>
<dbReference type="GO" id="GO:0009432">
    <property type="term" value="P:SOS response"/>
    <property type="evidence" value="ECO:0007669"/>
    <property type="project" value="TreeGrafter"/>
</dbReference>
<keyword evidence="3 13" id="KW-0808">Transferase</keyword>
<keyword evidence="13" id="KW-0963">Cytoplasm</keyword>
<evidence type="ECO:0000256" key="2">
    <source>
        <dbReference type="ARBA" id="ARBA00022457"/>
    </source>
</evidence>
<keyword evidence="13" id="KW-0238">DNA-binding</keyword>
<feature type="binding site" evidence="13">
    <location>
        <position position="42"/>
    </location>
    <ligand>
        <name>Mg(2+)</name>
        <dbReference type="ChEBI" id="CHEBI:18420"/>
    </ligand>
</feature>
<dbReference type="AlphaFoldDB" id="A0A3N1HKX0"/>
<dbReference type="InterPro" id="IPR022880">
    <property type="entry name" value="DNApol_IV"/>
</dbReference>
<dbReference type="Gene3D" id="1.10.150.20">
    <property type="entry name" value="5' to 3' exonuclease, C-terminal subdomain"/>
    <property type="match status" value="1"/>
</dbReference>
<feature type="domain" description="UmuC" evidence="15">
    <location>
        <begin position="38"/>
        <end position="218"/>
    </location>
</feature>
<accession>A0A3N1HKX0</accession>
<dbReference type="InParanoid" id="A0A3N1HKX0"/>
<evidence type="ECO:0000313" key="16">
    <source>
        <dbReference type="EMBL" id="ROP43101.1"/>
    </source>
</evidence>
<evidence type="ECO:0000259" key="15">
    <source>
        <dbReference type="PROSITE" id="PS50173"/>
    </source>
</evidence>
<evidence type="ECO:0000256" key="9">
    <source>
        <dbReference type="ARBA" id="ARBA00022932"/>
    </source>
</evidence>
<comment type="function">
    <text evidence="11 13">Poorly processive, error-prone DNA polymerase involved in untargeted mutagenesis. Copies undamaged DNA at stalled replication forks, which arise in vivo from mismatched or misaligned primer ends. These misaligned primers can be extended by PolIV. Exhibits no 3'-5' exonuclease (proofreading) activity. May be involved in translesional synthesis, in conjunction with the beta clamp from PolIII.</text>
</comment>
<reference evidence="16 17" key="1">
    <citation type="journal article" date="2015" name="Stand. Genomic Sci.">
        <title>Genomic Encyclopedia of Bacterial and Archaeal Type Strains, Phase III: the genomes of soil and plant-associated and newly described type strains.</title>
        <authorList>
            <person name="Whitman W.B."/>
            <person name="Woyke T."/>
            <person name="Klenk H.P."/>
            <person name="Zhou Y."/>
            <person name="Lilburn T.G."/>
            <person name="Beck B.J."/>
            <person name="De Vos P."/>
            <person name="Vandamme P."/>
            <person name="Eisen J.A."/>
            <person name="Garrity G."/>
            <person name="Hugenholtz P."/>
            <person name="Kyrpides N.C."/>
        </authorList>
    </citation>
    <scope>NUCLEOTIDE SEQUENCE [LARGE SCALE GENOMIC DNA]</scope>
    <source>
        <strain evidence="16 17">CECT 7306</strain>
    </source>
</reference>
<dbReference type="Proteomes" id="UP000276232">
    <property type="component" value="Unassembled WGS sequence"/>
</dbReference>
<evidence type="ECO:0000256" key="10">
    <source>
        <dbReference type="ARBA" id="ARBA00023204"/>
    </source>
</evidence>
<dbReference type="InterPro" id="IPR017961">
    <property type="entry name" value="DNA_pol_Y-fam_little_finger"/>
</dbReference>
<dbReference type="GO" id="GO:0003887">
    <property type="term" value="F:DNA-directed DNA polymerase activity"/>
    <property type="evidence" value="ECO:0007669"/>
    <property type="project" value="UniProtKB-UniRule"/>
</dbReference>
<feature type="active site" evidence="13">
    <location>
        <position position="137"/>
    </location>
</feature>
<dbReference type="GO" id="GO:0006261">
    <property type="term" value="P:DNA-templated DNA replication"/>
    <property type="evidence" value="ECO:0007669"/>
    <property type="project" value="UniProtKB-UniRule"/>
</dbReference>
<dbReference type="CDD" id="cd03586">
    <property type="entry name" value="PolY_Pol_IV_kappa"/>
    <property type="match status" value="1"/>
</dbReference>
<comment type="catalytic activity">
    <reaction evidence="12 13">
        <text>DNA(n) + a 2'-deoxyribonucleoside 5'-triphosphate = DNA(n+1) + diphosphate</text>
        <dbReference type="Rhea" id="RHEA:22508"/>
        <dbReference type="Rhea" id="RHEA-COMP:17339"/>
        <dbReference type="Rhea" id="RHEA-COMP:17340"/>
        <dbReference type="ChEBI" id="CHEBI:33019"/>
        <dbReference type="ChEBI" id="CHEBI:61560"/>
        <dbReference type="ChEBI" id="CHEBI:173112"/>
        <dbReference type="EC" id="2.7.7.7"/>
    </reaction>
</comment>
<gene>
    <name evidence="13" type="primary">dinB</name>
    <name evidence="16" type="ORF">EDC03_1696</name>
</gene>
<evidence type="ECO:0000256" key="14">
    <source>
        <dbReference type="SAM" id="MobiDB-lite"/>
    </source>
</evidence>
<dbReference type="GO" id="GO:0006281">
    <property type="term" value="P:DNA repair"/>
    <property type="evidence" value="ECO:0007669"/>
    <property type="project" value="UniProtKB-UniRule"/>
</dbReference>
<dbReference type="PROSITE" id="PS50173">
    <property type="entry name" value="UMUC"/>
    <property type="match status" value="1"/>
</dbReference>
<organism evidence="16 17">
    <name type="scientific">Pseudokineococcus lusitanus</name>
    <dbReference type="NCBI Taxonomy" id="763993"/>
    <lineage>
        <taxon>Bacteria</taxon>
        <taxon>Bacillati</taxon>
        <taxon>Actinomycetota</taxon>
        <taxon>Actinomycetes</taxon>
        <taxon>Kineosporiales</taxon>
        <taxon>Kineosporiaceae</taxon>
        <taxon>Pseudokineococcus</taxon>
    </lineage>
</organism>
<dbReference type="InterPro" id="IPR050116">
    <property type="entry name" value="DNA_polymerase-Y"/>
</dbReference>
<dbReference type="Gene3D" id="3.40.1170.60">
    <property type="match status" value="1"/>
</dbReference>
<dbReference type="GO" id="GO:0042276">
    <property type="term" value="P:error-prone translesion synthesis"/>
    <property type="evidence" value="ECO:0007669"/>
    <property type="project" value="TreeGrafter"/>
</dbReference>
<keyword evidence="10 13" id="KW-0234">DNA repair</keyword>
<dbReference type="NCBIfam" id="NF003015">
    <property type="entry name" value="PRK03858.1"/>
    <property type="match status" value="1"/>
</dbReference>
<evidence type="ECO:0000313" key="17">
    <source>
        <dbReference type="Proteomes" id="UP000276232"/>
    </source>
</evidence>
<evidence type="ECO:0000256" key="13">
    <source>
        <dbReference type="HAMAP-Rule" id="MF_01113"/>
    </source>
</evidence>
<keyword evidence="5 13" id="KW-0235">DNA replication</keyword>